<feature type="transmembrane region" description="Helical" evidence="5">
    <location>
        <begin position="135"/>
        <end position="152"/>
    </location>
</feature>
<evidence type="ECO:0000256" key="5">
    <source>
        <dbReference type="SAM" id="Phobius"/>
    </source>
</evidence>
<evidence type="ECO:0000313" key="8">
    <source>
        <dbReference type="Proteomes" id="UP000322244"/>
    </source>
</evidence>
<evidence type="ECO:0000256" key="2">
    <source>
        <dbReference type="ARBA" id="ARBA00022692"/>
    </source>
</evidence>
<dbReference type="EMBL" id="VLNY01000002">
    <property type="protein sequence ID" value="KAA0024385.1"/>
    <property type="molecule type" value="Genomic_DNA"/>
</dbReference>
<dbReference type="PANTHER" id="PTHR23527:SF1">
    <property type="entry name" value="BLL3282 PROTEIN"/>
    <property type="match status" value="1"/>
</dbReference>
<dbReference type="InterPro" id="IPR011701">
    <property type="entry name" value="MFS"/>
</dbReference>
<proteinExistence type="predicted"/>
<dbReference type="AlphaFoldDB" id="A0A5A7SIS9"/>
<feature type="transmembrane region" description="Helical" evidence="5">
    <location>
        <begin position="158"/>
        <end position="176"/>
    </location>
</feature>
<keyword evidence="2 5" id="KW-0812">Transmembrane</keyword>
<feature type="transmembrane region" description="Helical" evidence="5">
    <location>
        <begin position="34"/>
        <end position="59"/>
    </location>
</feature>
<keyword evidence="8" id="KW-1185">Reference proteome</keyword>
<feature type="transmembrane region" description="Helical" evidence="5">
    <location>
        <begin position="233"/>
        <end position="252"/>
    </location>
</feature>
<feature type="transmembrane region" description="Helical" evidence="5">
    <location>
        <begin position="347"/>
        <end position="375"/>
    </location>
</feature>
<dbReference type="Pfam" id="PF07690">
    <property type="entry name" value="MFS_1"/>
    <property type="match status" value="1"/>
</dbReference>
<dbReference type="Proteomes" id="UP000322244">
    <property type="component" value="Unassembled WGS sequence"/>
</dbReference>
<evidence type="ECO:0000259" key="6">
    <source>
        <dbReference type="PROSITE" id="PS50850"/>
    </source>
</evidence>
<evidence type="ECO:0000256" key="1">
    <source>
        <dbReference type="ARBA" id="ARBA00004651"/>
    </source>
</evidence>
<dbReference type="Gene3D" id="1.20.1250.20">
    <property type="entry name" value="MFS general substrate transporter like domains"/>
    <property type="match status" value="2"/>
</dbReference>
<keyword evidence="3 5" id="KW-1133">Transmembrane helix</keyword>
<organism evidence="7 8">
    <name type="scientific">Antrihabitans cavernicola</name>
    <dbReference type="NCBI Taxonomy" id="2495913"/>
    <lineage>
        <taxon>Bacteria</taxon>
        <taxon>Bacillati</taxon>
        <taxon>Actinomycetota</taxon>
        <taxon>Actinomycetes</taxon>
        <taxon>Mycobacteriales</taxon>
        <taxon>Nocardiaceae</taxon>
        <taxon>Antrihabitans</taxon>
    </lineage>
</organism>
<dbReference type="SUPFAM" id="SSF103473">
    <property type="entry name" value="MFS general substrate transporter"/>
    <property type="match status" value="1"/>
</dbReference>
<protein>
    <submittedName>
        <fullName evidence="7">MFS transporter</fullName>
    </submittedName>
</protein>
<dbReference type="GO" id="GO:0022857">
    <property type="term" value="F:transmembrane transporter activity"/>
    <property type="evidence" value="ECO:0007669"/>
    <property type="project" value="InterPro"/>
</dbReference>
<accession>A0A5A7SIS9</accession>
<name>A0A5A7SIS9_9NOCA</name>
<dbReference type="PANTHER" id="PTHR23527">
    <property type="entry name" value="BLL3282 PROTEIN"/>
    <property type="match status" value="1"/>
</dbReference>
<feature type="domain" description="Major facilitator superfamily (MFS) profile" evidence="6">
    <location>
        <begin position="1"/>
        <end position="382"/>
    </location>
</feature>
<dbReference type="InterPro" id="IPR036259">
    <property type="entry name" value="MFS_trans_sf"/>
</dbReference>
<keyword evidence="4 5" id="KW-0472">Membrane</keyword>
<feature type="transmembrane region" description="Helical" evidence="5">
    <location>
        <begin position="207"/>
        <end position="227"/>
    </location>
</feature>
<feature type="transmembrane region" description="Helical" evidence="5">
    <location>
        <begin position="91"/>
        <end position="114"/>
    </location>
</feature>
<evidence type="ECO:0000256" key="3">
    <source>
        <dbReference type="ARBA" id="ARBA00022989"/>
    </source>
</evidence>
<dbReference type="OrthoDB" id="8628659at2"/>
<evidence type="ECO:0000256" key="4">
    <source>
        <dbReference type="ARBA" id="ARBA00023136"/>
    </source>
</evidence>
<dbReference type="PROSITE" id="PS50850">
    <property type="entry name" value="MFS"/>
    <property type="match status" value="1"/>
</dbReference>
<sequence>MLGLGVLAQSASAVFVNGAAFLIPSLHGDRGLSFAQAGVVVAMPTLGIMTALIAWGVVADRRGERFALTVGTALTAIFGVAAALTTNLPTLGVFLFLGGAAAASTNSASGRVVVGWFPPERRGLAMGIRQMAQPVGVGIAALTIPGLASAHGVASAMLLPAGVSALAAVLCFVGIIDPPRPDRAQAAEQGLLANPYRGQSVLWRIHAVSMLLVIPQFTVWTYSLVWLITDRHWSPAAAGILVTITQVAGALGRIAAGAWSDRLHSRLRPLRQVAIGAALSMGALALAAWLDSPISVALLLVASAITVADNGLAFTAVAEIAGPYWSGRALGTQNTGQYLIGSAVPPVFGLIIGSAGFGAAYLIAAVIATAAVPLVPRDKKSES</sequence>
<comment type="subcellular location">
    <subcellularLocation>
        <location evidence="1">Cell membrane</location>
        <topology evidence="1">Multi-pass membrane protein</topology>
    </subcellularLocation>
</comment>
<feature type="transmembrane region" description="Helical" evidence="5">
    <location>
        <begin position="66"/>
        <end position="85"/>
    </location>
</feature>
<evidence type="ECO:0000313" key="7">
    <source>
        <dbReference type="EMBL" id="KAA0024385.1"/>
    </source>
</evidence>
<dbReference type="GO" id="GO:0005886">
    <property type="term" value="C:plasma membrane"/>
    <property type="evidence" value="ECO:0007669"/>
    <property type="project" value="UniProtKB-SubCell"/>
</dbReference>
<comment type="caution">
    <text evidence="7">The sequence shown here is derived from an EMBL/GenBank/DDBJ whole genome shotgun (WGS) entry which is preliminary data.</text>
</comment>
<reference evidence="7 8" key="1">
    <citation type="submission" date="2019-07" db="EMBL/GenBank/DDBJ databases">
        <title>Rhodococcus cavernicolus sp. nov., isolated from a cave.</title>
        <authorList>
            <person name="Lee S.D."/>
        </authorList>
    </citation>
    <scope>NUCLEOTIDE SEQUENCE [LARGE SCALE GENOMIC DNA]</scope>
    <source>
        <strain evidence="7 8">C1-24</strain>
    </source>
</reference>
<gene>
    <name evidence="7" type="ORF">FOY51_06730</name>
</gene>
<dbReference type="InterPro" id="IPR020846">
    <property type="entry name" value="MFS_dom"/>
</dbReference>
<dbReference type="InterPro" id="IPR052952">
    <property type="entry name" value="MFS-Transporter"/>
</dbReference>
<feature type="transmembrane region" description="Helical" evidence="5">
    <location>
        <begin position="273"/>
        <end position="290"/>
    </location>
</feature>